<dbReference type="EMBL" id="BK014786">
    <property type="protein sequence ID" value="DAD75571.1"/>
    <property type="molecule type" value="Genomic_DNA"/>
</dbReference>
<proteinExistence type="predicted"/>
<evidence type="ECO:0000256" key="1">
    <source>
        <dbReference type="ARBA" id="ARBA00022612"/>
    </source>
</evidence>
<dbReference type="InterPro" id="IPR052404">
    <property type="entry name" value="SPP1-like_terminase"/>
</dbReference>
<accession>A0A8S5M0G4</accession>
<keyword evidence="1" id="KW-1188">Viral release from host cell</keyword>
<dbReference type="PANTHER" id="PTHR41328:SF2">
    <property type="entry name" value="TERMINASE SMALL SUBUNIT"/>
    <property type="match status" value="1"/>
</dbReference>
<sequence length="142" mass="15813">MARTGLTERQRRFCEEYLIDGNAAQAAIRAGYSKRSATVVSTTLMKNPRVQAHMKELLDELHSAKVADAQEVLEYLTSIMRGEQREQTLQLIGDGMQDITAIDVAAKDRLKAAELLGKRYGIFKENVGVTMDAVVIVDDLKE</sequence>
<organism evidence="3">
    <name type="scientific">Siphoviridae sp. ctr0N4</name>
    <dbReference type="NCBI Taxonomy" id="2826473"/>
    <lineage>
        <taxon>Viruses</taxon>
        <taxon>Duplodnaviria</taxon>
        <taxon>Heunggongvirae</taxon>
        <taxon>Uroviricota</taxon>
        <taxon>Caudoviricetes</taxon>
    </lineage>
</organism>
<keyword evidence="2" id="KW-0231">Viral genome packaging</keyword>
<dbReference type="Gene3D" id="1.10.10.1400">
    <property type="entry name" value="Terminase, small subunit, N-terminal DNA-binding domain, HTH motif"/>
    <property type="match status" value="1"/>
</dbReference>
<reference evidence="3" key="1">
    <citation type="journal article" date="2021" name="Proc. Natl. Acad. Sci. U.S.A.">
        <title>A Catalog of Tens of Thousands of Viruses from Human Metagenomes Reveals Hidden Associations with Chronic Diseases.</title>
        <authorList>
            <person name="Tisza M.J."/>
            <person name="Buck C.B."/>
        </authorList>
    </citation>
    <scope>NUCLEOTIDE SEQUENCE</scope>
    <source>
        <strain evidence="3">Ctr0N4</strain>
    </source>
</reference>
<dbReference type="InterPro" id="IPR005335">
    <property type="entry name" value="Terminase_ssu"/>
</dbReference>
<evidence type="ECO:0000256" key="2">
    <source>
        <dbReference type="ARBA" id="ARBA00023219"/>
    </source>
</evidence>
<dbReference type="PANTHER" id="PTHR41328">
    <property type="entry name" value="TERMINASE SMALL SUBUNIT-RELATED"/>
    <property type="match status" value="1"/>
</dbReference>
<name>A0A8S5M0G4_9CAUD</name>
<dbReference type="Gene3D" id="6.10.140.2160">
    <property type="match status" value="1"/>
</dbReference>
<dbReference type="Pfam" id="PF03592">
    <property type="entry name" value="Terminase_2"/>
    <property type="match status" value="1"/>
</dbReference>
<evidence type="ECO:0000313" key="3">
    <source>
        <dbReference type="EMBL" id="DAD75571.1"/>
    </source>
</evidence>
<dbReference type="GO" id="GO:0051276">
    <property type="term" value="P:chromosome organization"/>
    <property type="evidence" value="ECO:0007669"/>
    <property type="project" value="InterPro"/>
</dbReference>
<dbReference type="InterPro" id="IPR038713">
    <property type="entry name" value="Terminase_Gp1_N_sf"/>
</dbReference>
<protein>
    <submittedName>
        <fullName evidence="3">Terminase small subunit</fullName>
    </submittedName>
</protein>